<feature type="compositionally biased region" description="Basic residues" evidence="1">
    <location>
        <begin position="104"/>
        <end position="114"/>
    </location>
</feature>
<dbReference type="Proteomes" id="UP000663836">
    <property type="component" value="Unassembled WGS sequence"/>
</dbReference>
<dbReference type="EMBL" id="CAJOBD010012364">
    <property type="protein sequence ID" value="CAF4179535.1"/>
    <property type="molecule type" value="Genomic_DNA"/>
</dbReference>
<comment type="caution">
    <text evidence="2">The sequence shown here is derived from an EMBL/GenBank/DDBJ whole genome shotgun (WGS) entry which is preliminary data.</text>
</comment>
<feature type="compositionally biased region" description="Polar residues" evidence="1">
    <location>
        <begin position="161"/>
        <end position="172"/>
    </location>
</feature>
<feature type="compositionally biased region" description="Basic residues" evidence="1">
    <location>
        <begin position="201"/>
        <end position="227"/>
    </location>
</feature>
<feature type="region of interest" description="Disordered" evidence="1">
    <location>
        <begin position="76"/>
        <end position="123"/>
    </location>
</feature>
<evidence type="ECO:0000313" key="3">
    <source>
        <dbReference type="Proteomes" id="UP000663836"/>
    </source>
</evidence>
<feature type="region of interest" description="Disordered" evidence="1">
    <location>
        <begin position="670"/>
        <end position="706"/>
    </location>
</feature>
<sequence>MSSINFIPKTSNYLPNINIPPLRPYYLTANIPPPNIQPNYQNLTRQIPRKPSLYGAGQRKYNSYKKFQTGTTTTFNGYTNLTGIPPIPPPRRRQLPPSSSPYRHNYHHHNHNNHNYHPSHYNRQYHHQNNINNLPTLMSLNPFHLPSHHHTRSFHQAQHFHPNQHQPRSVSRSRFHILGQLPSKSRSRSRSFHRPQPPPIKPRRVHQQQHNSHHHHHQHHNNFHNFHRSPSPVPSFNINNNNNNNNIKRTFKGIILSDSMCSRLRTYAIKKLPLYDVDLSYESGCDIYNMIQWLNTPEGRGKRRRHRPTPTAPTTPTTTTTLQMNNNIYVQRQYQSRRNYQQQQQQQNRARSVTLFSNNNNNNTQPFSVTSDRVVEQVNRNNRTHPNFPSRSLIKYYPHKLRTKEQFFRDNEPPKELEKEKDKIFLIANIYYQQRHFEEESRKWKIYEQVASCKEQNLDKDGDDIRMIDLEEIPQARPFSERYSKILNMTVSDTDSQSNEDSNVEDKDKDKNKDKDKDKDKNKDKNKDKSKEEPSDSNINSTSDSENSNSEEEEEEDNRKRKLQDTSISPTSKGKILEKENIIRKKKIRSKKKKKVAIENDPRAPEGSPILLVSENSNKEKTDQIAKKTRADTPIDKKEKHQPWNTHVHVRKPQRVRIQQQELFDAQIQDSSTELPRTPPGLNDPPPISPRQSTPKTPIAPPRPLVYSPNFITSNIENEKEKENHNNPPIVAPRIRSTIEIEEQDHQMEQDSISHSPSVIPKDSEINRINLFNFPIVPIECKFHFKIFYLKADTENIRLHQEFLEKKSKQQEKELEKMMKQFSEDLHRIIITLF</sequence>
<feature type="compositionally biased region" description="Basic and acidic residues" evidence="1">
    <location>
        <begin position="617"/>
        <end position="642"/>
    </location>
</feature>
<evidence type="ECO:0000313" key="2">
    <source>
        <dbReference type="EMBL" id="CAF4179535.1"/>
    </source>
</evidence>
<feature type="region of interest" description="Disordered" evidence="1">
    <location>
        <begin position="147"/>
        <end position="241"/>
    </location>
</feature>
<reference evidence="2" key="1">
    <citation type="submission" date="2021-02" db="EMBL/GenBank/DDBJ databases">
        <authorList>
            <person name="Nowell W R."/>
        </authorList>
    </citation>
    <scope>NUCLEOTIDE SEQUENCE</scope>
</reference>
<protein>
    <submittedName>
        <fullName evidence="2">Uncharacterized protein</fullName>
    </submittedName>
</protein>
<feature type="compositionally biased region" description="Basic and acidic residues" evidence="1">
    <location>
        <begin position="504"/>
        <end position="534"/>
    </location>
</feature>
<gene>
    <name evidence="2" type="ORF">JBS370_LOCUS35438</name>
</gene>
<feature type="region of interest" description="Disordered" evidence="1">
    <location>
        <begin position="299"/>
        <end position="320"/>
    </location>
</feature>
<feature type="region of interest" description="Disordered" evidence="1">
    <location>
        <begin position="490"/>
        <end position="654"/>
    </location>
</feature>
<accession>A0A819ZSM4</accession>
<feature type="compositionally biased region" description="Basic residues" evidence="1">
    <location>
        <begin position="584"/>
        <end position="595"/>
    </location>
</feature>
<evidence type="ECO:0000256" key="1">
    <source>
        <dbReference type="SAM" id="MobiDB-lite"/>
    </source>
</evidence>
<proteinExistence type="predicted"/>
<feature type="compositionally biased region" description="Low complexity" evidence="1">
    <location>
        <begin position="536"/>
        <end position="548"/>
    </location>
</feature>
<name>A0A819ZSM4_9BILA</name>
<organism evidence="2 3">
    <name type="scientific">Rotaria sordida</name>
    <dbReference type="NCBI Taxonomy" id="392033"/>
    <lineage>
        <taxon>Eukaryota</taxon>
        <taxon>Metazoa</taxon>
        <taxon>Spiralia</taxon>
        <taxon>Gnathifera</taxon>
        <taxon>Rotifera</taxon>
        <taxon>Eurotatoria</taxon>
        <taxon>Bdelloidea</taxon>
        <taxon>Philodinida</taxon>
        <taxon>Philodinidae</taxon>
        <taxon>Rotaria</taxon>
    </lineage>
</organism>
<feature type="compositionally biased region" description="Pro residues" evidence="1">
    <location>
        <begin position="677"/>
        <end position="689"/>
    </location>
</feature>
<dbReference type="AlphaFoldDB" id="A0A819ZSM4"/>